<dbReference type="AlphaFoldDB" id="A0A2K8T9G2"/>
<accession>A0A2K8T9G2</accession>
<name>A0A2K8T9G2_9NOSO</name>
<keyword evidence="1" id="KW-0812">Transmembrane</keyword>
<dbReference type="OrthoDB" id="490264at2"/>
<dbReference type="EMBL" id="CP024793">
    <property type="protein sequence ID" value="AUB44334.1"/>
    <property type="molecule type" value="Genomic_DNA"/>
</dbReference>
<evidence type="ECO:0000256" key="1">
    <source>
        <dbReference type="SAM" id="Phobius"/>
    </source>
</evidence>
<keyword evidence="3" id="KW-1185">Reference proteome</keyword>
<geneLocation type="plasmid" evidence="3">
    <name>pnfsy08</name>
</geneLocation>
<gene>
    <name evidence="2" type="ORF">COO91_10557</name>
</gene>
<organism evidence="2 3">
    <name type="scientific">Nostoc flagelliforme CCNUN1</name>
    <dbReference type="NCBI Taxonomy" id="2038116"/>
    <lineage>
        <taxon>Bacteria</taxon>
        <taxon>Bacillati</taxon>
        <taxon>Cyanobacteriota</taxon>
        <taxon>Cyanophyceae</taxon>
        <taxon>Nostocales</taxon>
        <taxon>Nostocaceae</taxon>
        <taxon>Nostoc</taxon>
    </lineage>
</organism>
<evidence type="ECO:0000313" key="2">
    <source>
        <dbReference type="EMBL" id="AUB44334.1"/>
    </source>
</evidence>
<keyword evidence="2" id="KW-0614">Plasmid</keyword>
<keyword evidence="1" id="KW-1133">Transmembrane helix</keyword>
<dbReference type="Proteomes" id="UP000232003">
    <property type="component" value="Plasmid pNFSY08"/>
</dbReference>
<protein>
    <submittedName>
        <fullName evidence="2">Uncharacterized protein</fullName>
    </submittedName>
</protein>
<dbReference type="RefSeq" id="WP_100904100.1">
    <property type="nucleotide sequence ID" value="NZ_CAWNNC010000009.1"/>
</dbReference>
<reference evidence="2 3" key="1">
    <citation type="submission" date="2017-11" db="EMBL/GenBank/DDBJ databases">
        <title>Complete genome of a free-living desiccation-tolerant cyanobacterium and its photosynthetic adaptation to extreme terrestrial habitat.</title>
        <authorList>
            <person name="Shang J."/>
        </authorList>
    </citation>
    <scope>NUCLEOTIDE SEQUENCE [LARGE SCALE GENOMIC DNA]</scope>
    <source>
        <strain evidence="2 3">CCNUN1</strain>
        <plasmid evidence="3">pnfsy08</plasmid>
    </source>
</reference>
<keyword evidence="1" id="KW-0472">Membrane</keyword>
<evidence type="ECO:0000313" key="3">
    <source>
        <dbReference type="Proteomes" id="UP000232003"/>
    </source>
</evidence>
<feature type="transmembrane region" description="Helical" evidence="1">
    <location>
        <begin position="65"/>
        <end position="88"/>
    </location>
</feature>
<proteinExistence type="predicted"/>
<sequence length="106" mass="12308">MEQQQETYKKPLNIHLKKDGELNLSGLTLKNLTPEEFLIVQQLIDESRVRSNNANRVEELMQRGLMAQGIIATFAILMFSFIGIYGIYRYIGQQVQQIQETYSNVR</sequence>
<dbReference type="KEGG" id="nfl:COO91_10557"/>